<dbReference type="InterPro" id="IPR050951">
    <property type="entry name" value="Retrovirus_Pol_polyprotein"/>
</dbReference>
<evidence type="ECO:0000256" key="3">
    <source>
        <dbReference type="ARBA" id="ARBA00022722"/>
    </source>
</evidence>
<evidence type="ECO:0000313" key="9">
    <source>
        <dbReference type="EMBL" id="CEM52743.1"/>
    </source>
</evidence>
<accession>A0A0G4I717</accession>
<dbReference type="Pfam" id="PF17921">
    <property type="entry name" value="Integrase_H2C2"/>
    <property type="match status" value="1"/>
</dbReference>
<keyword evidence="2" id="KW-0548">Nucleotidyltransferase</keyword>
<keyword evidence="1" id="KW-0808">Transferase</keyword>
<dbReference type="Pfam" id="PF17917">
    <property type="entry name" value="RT_RNaseH"/>
    <property type="match status" value="1"/>
</dbReference>
<dbReference type="GO" id="GO:0003964">
    <property type="term" value="F:RNA-directed DNA polymerase activity"/>
    <property type="evidence" value="ECO:0007669"/>
    <property type="project" value="UniProtKB-KW"/>
</dbReference>
<dbReference type="Pfam" id="PF00078">
    <property type="entry name" value="RVT_1"/>
    <property type="match status" value="1"/>
</dbReference>
<dbReference type="EMBL" id="CDMZ01005348">
    <property type="protein sequence ID" value="CEM52743.1"/>
    <property type="molecule type" value="Genomic_DNA"/>
</dbReference>
<name>A0A0G4I717_9ALVE</name>
<dbReference type="CDD" id="cd09274">
    <property type="entry name" value="RNase_HI_RT_Ty3"/>
    <property type="match status" value="1"/>
</dbReference>
<keyword evidence="6" id="KW-0695">RNA-directed DNA polymerase</keyword>
<proteinExistence type="predicted"/>
<evidence type="ECO:0000259" key="8">
    <source>
        <dbReference type="PROSITE" id="PS50878"/>
    </source>
</evidence>
<keyword evidence="3" id="KW-0540">Nuclease</keyword>
<reference evidence="9" key="1">
    <citation type="submission" date="2014-11" db="EMBL/GenBank/DDBJ databases">
        <authorList>
            <person name="Otto D Thomas"/>
            <person name="Naeem Raeece"/>
        </authorList>
    </citation>
    <scope>NUCLEOTIDE SEQUENCE</scope>
</reference>
<dbReference type="VEuPathDB" id="CryptoDB:Cvel_36426"/>
<dbReference type="InterPro" id="IPR000477">
    <property type="entry name" value="RT_dom"/>
</dbReference>
<evidence type="ECO:0000256" key="2">
    <source>
        <dbReference type="ARBA" id="ARBA00022695"/>
    </source>
</evidence>
<dbReference type="PhylomeDB" id="A0A0G4I717"/>
<feature type="domain" description="Reverse transcriptase" evidence="8">
    <location>
        <begin position="1"/>
        <end position="82"/>
    </location>
</feature>
<evidence type="ECO:0000256" key="5">
    <source>
        <dbReference type="ARBA" id="ARBA00022801"/>
    </source>
</evidence>
<dbReference type="GO" id="GO:0016787">
    <property type="term" value="F:hydrolase activity"/>
    <property type="evidence" value="ECO:0007669"/>
    <property type="project" value="UniProtKB-KW"/>
</dbReference>
<keyword evidence="4" id="KW-0255">Endonuclease</keyword>
<evidence type="ECO:0000256" key="1">
    <source>
        <dbReference type="ARBA" id="ARBA00022679"/>
    </source>
</evidence>
<dbReference type="FunFam" id="1.10.340.70:FF:000001">
    <property type="entry name" value="Retrovirus-related Pol polyprotein from transposon gypsy-like Protein"/>
    <property type="match status" value="1"/>
</dbReference>
<dbReference type="InterPro" id="IPR043128">
    <property type="entry name" value="Rev_trsase/Diguanyl_cyclase"/>
</dbReference>
<dbReference type="InterPro" id="IPR043502">
    <property type="entry name" value="DNA/RNA_pol_sf"/>
</dbReference>
<evidence type="ECO:0000256" key="4">
    <source>
        <dbReference type="ARBA" id="ARBA00022759"/>
    </source>
</evidence>
<organism evidence="9">
    <name type="scientific">Chromera velia CCMP2878</name>
    <dbReference type="NCBI Taxonomy" id="1169474"/>
    <lineage>
        <taxon>Eukaryota</taxon>
        <taxon>Sar</taxon>
        <taxon>Alveolata</taxon>
        <taxon>Colpodellida</taxon>
        <taxon>Chromeraceae</taxon>
        <taxon>Chromera</taxon>
    </lineage>
</organism>
<dbReference type="InterPro" id="IPR041588">
    <property type="entry name" value="Integrase_H2C2"/>
</dbReference>
<dbReference type="Gene3D" id="3.30.70.270">
    <property type="match status" value="1"/>
</dbReference>
<dbReference type="PANTHER" id="PTHR37984:SF5">
    <property type="entry name" value="PROTEIN NYNRIN-LIKE"/>
    <property type="match status" value="1"/>
</dbReference>
<dbReference type="PANTHER" id="PTHR37984">
    <property type="entry name" value="PROTEIN CBG26694"/>
    <property type="match status" value="1"/>
</dbReference>
<keyword evidence="5" id="KW-0378">Hydrolase</keyword>
<feature type="region of interest" description="Disordered" evidence="7">
    <location>
        <begin position="275"/>
        <end position="297"/>
    </location>
</feature>
<feature type="compositionally biased region" description="Low complexity" evidence="7">
    <location>
        <begin position="284"/>
        <end position="296"/>
    </location>
</feature>
<protein>
    <recommendedName>
        <fullName evidence="8">Reverse transcriptase domain-containing protein</fullName>
    </recommendedName>
</protein>
<gene>
    <name evidence="9" type="ORF">Cvel_36426</name>
</gene>
<sequence length="447" mass="50547">MPFGLSNAPSISMRLITHVLRPLLDSCVVVFVDDVLVFSRTPEEHVEHIHRVLSLLWEHNLYIKVTKCTWMKKWAKFLGLVIDEGGVRPAPEKLQGLQEFPEPKDRTGLPPLLSLLCTTVPFNWKAEHSLAFPLLKKAVLDHATLAFPDPKQLVVLVPDASLSAQAIGAVAMQRDCASGRFRPLAFGSRRLTGAEVNYPVRKLEFLAIIHFAKVWRHFLAADSEIWTDHQSLTNFNHRSFEYCSPRVRRWIEFMQELGIQPKYILGKANIVADALSRNPPPSAPQQEPSAPRQEPSAPEQELCVLQVSAVPSREFLRKCREGYAHDPFFSPIVWNLSALRPPTPSPELALRMRDIIFRDGLLYYGGDRLCIPRSLHKQVIGENHASPHSAHLGINKTYKKMASLYYWPKMWRDVGVYIRACDPCQRSKGPNALPPGLLHPLSVPSQP</sequence>
<evidence type="ECO:0000256" key="7">
    <source>
        <dbReference type="SAM" id="MobiDB-lite"/>
    </source>
</evidence>
<dbReference type="AlphaFoldDB" id="A0A0G4I717"/>
<dbReference type="GO" id="GO:0004519">
    <property type="term" value="F:endonuclease activity"/>
    <property type="evidence" value="ECO:0007669"/>
    <property type="project" value="UniProtKB-KW"/>
</dbReference>
<dbReference type="PROSITE" id="PS50878">
    <property type="entry name" value="RT_POL"/>
    <property type="match status" value="1"/>
</dbReference>
<dbReference type="InterPro" id="IPR041373">
    <property type="entry name" value="RT_RNaseH"/>
</dbReference>
<evidence type="ECO:0000256" key="6">
    <source>
        <dbReference type="ARBA" id="ARBA00022918"/>
    </source>
</evidence>
<dbReference type="Gene3D" id="1.10.340.70">
    <property type="match status" value="1"/>
</dbReference>
<dbReference type="SUPFAM" id="SSF56672">
    <property type="entry name" value="DNA/RNA polymerases"/>
    <property type="match status" value="1"/>
</dbReference>